<evidence type="ECO:0000313" key="16">
    <source>
        <dbReference type="Proteomes" id="UP000756921"/>
    </source>
</evidence>
<dbReference type="Gene3D" id="1.10.287.1490">
    <property type="match status" value="2"/>
</dbReference>
<feature type="region of interest" description="Disordered" evidence="13">
    <location>
        <begin position="175"/>
        <end position="208"/>
    </location>
</feature>
<dbReference type="FunFam" id="3.40.50.300:FF:000585">
    <property type="entry name" value="Structural maintenance of chromosomes 4"/>
    <property type="match status" value="1"/>
</dbReference>
<feature type="compositionally biased region" description="Basic residues" evidence="13">
    <location>
        <begin position="8"/>
        <end position="19"/>
    </location>
</feature>
<sequence length="1481" mass="164802">MSSASPRKSTRAAAARRRAPIVDDDSDGEENKAPEVKEEEEEDDFTPAPPPQKRARGRPKKVAGAAAATPKPAPARRTTRRPRATESVEPTDLIEPTQVFNPPTESPAHPTPVKSPRKRTKATTTASRKSRVLVAGEAAVEGFILPTPQPSEPSETPDQSLLHSEATVTQLEPAVKLEPDLEPEPTPASAPEPESEPEEPTIVPSAPSAPLADITETALNERVAVPPSQPEPDAKPDATMVFSTKHTVLEKPMDIVARKRLAGIPSTHHSDVPQQRTVIEWLVLTNFKSYAGEQKVGPFHRSFSAVVGPNGSGKSNVIDSLLFVFGFRASKMRQGKISALIHNSAQFPNLDYCEVAVHFEEVKDLPEGGCETIPNSRLIISRRAFKNNASKYYINNKESSFTVVTNLLKGRGVDLDHKRFLILQGEVESIAQMKPKAQGEHDDGLLEYLEDIIGTSQYKTPIEQAITETDELNETAQEKERRVKIVEKEKDGLEDKKNAALAFLHDENQIASKQSALYQIHISELDDYIHAASQSVAQMQARLDDELQAHHGNEEGIKELEKQYKRGSKECERLEKQAQELQKEVAKIDKDTVKFEEKKKFMIGKQKKLEKTRETSKHGISEASTNAKQYASDLEGYAEDMAALEEKMAAEEEELEAIRASLAGKTQGLSDEIAAKQKSLEPWTVKINEKQSAIALAQSELDIIREKENAGVKGIADAEAKIASLQESKQTKVDELEECKTEQKKAQKEAQNVQAKLDQLAQQEPALKSKLSGARQNANEARASLSETQNQGNVQDKLMKLKDQGRISGFHGRLGNLGTIDHKYDIAISTACPALDHFVVDSAEVGEQCIDYLRKNNLGRGTFRPLNRQQHRDLSPIETPENVPRLFDLIKPKDEKFGLVFYNVLTNTLVAKDLDQANRVAYGASRWRVVTLNGELIETAGTMSGGGNRVSKGKMSSKLAADVTSTQVAKLEQDRDGLEQSYAELQEQQRGLESQLRSLDQQIPQLETKAQKIAMELDSFDQNIADSKRRIKELSAEQASVKSDKAGISKLEKSITSAEKEVAKLHAETAEVEAEIKELQERIMEIGGSKLRTQNAKVADVRGQIDSLADMTSNAEVSKSKEEKQLAKHEKAHADSIRDLEKLERDAEKIEEDMEAHNYVATGIRQQAEEALEALEATKEELQTLKAELDEKTAALNETRGHEIEMRNELEEGQKTLNKRQSQQQLYREELAKLTFQNLGDFGEPEQEGAGLTEYTKDELRDMDKDEIKAAIAGLKKKVENVTVDITVLEEYRKRTNEHAERVRSLDEAVASRDSSKKKLDELKKLRLEGFMEGFAIITSKLKEMYMLITNGGNAELELVDSWDPFAEGINFSVMPPKKSWKSISNLSGGEKTLSSLALVFALHHYKPTPLYVMDEIDAALDFRNVSIIASYIQQRTKNAQFIVISLRNNMFELSARLVGVYKVNHMTKSVTIENKDYIKG</sequence>
<dbReference type="GO" id="GO:0005524">
    <property type="term" value="F:ATP binding"/>
    <property type="evidence" value="ECO:0007669"/>
    <property type="project" value="UniProtKB-KW"/>
</dbReference>
<comment type="caution">
    <text evidence="15">The sequence shown here is derived from an EMBL/GenBank/DDBJ whole genome shotgun (WGS) entry which is preliminary data.</text>
</comment>
<dbReference type="PANTHER" id="PTHR18937">
    <property type="entry name" value="STRUCTURAL MAINTENANCE OF CHROMOSOMES SMC FAMILY MEMBER"/>
    <property type="match status" value="1"/>
</dbReference>
<dbReference type="InterPro" id="IPR024704">
    <property type="entry name" value="SMC"/>
</dbReference>
<reference evidence="15" key="1">
    <citation type="journal article" date="2020" name="Mol. Plant Microbe Interact.">
        <title>Genome Sequence of the Biocontrol Agent Coniothyrium minitans strain Conio (IMI 134523).</title>
        <authorList>
            <person name="Patel D."/>
            <person name="Shittu T.A."/>
            <person name="Baroncelli R."/>
            <person name="Muthumeenakshi S."/>
            <person name="Osborne T.H."/>
            <person name="Janganan T.K."/>
            <person name="Sreenivasaprasad S."/>
        </authorList>
    </citation>
    <scope>NUCLEOTIDE SEQUENCE</scope>
    <source>
        <strain evidence="15">Conio</strain>
    </source>
</reference>
<accession>A0A9P6KMK4</accession>
<keyword evidence="10" id="KW-0131">Cell cycle</keyword>
<dbReference type="InterPro" id="IPR036277">
    <property type="entry name" value="SMC_hinge_sf"/>
</dbReference>
<dbReference type="InterPro" id="IPR027417">
    <property type="entry name" value="P-loop_NTPase"/>
</dbReference>
<dbReference type="EMBL" id="WJXW01000012">
    <property type="protein sequence ID" value="KAF9731589.1"/>
    <property type="molecule type" value="Genomic_DNA"/>
</dbReference>
<feature type="coiled-coil region" evidence="12">
    <location>
        <begin position="627"/>
        <end position="661"/>
    </location>
</feature>
<evidence type="ECO:0000256" key="8">
    <source>
        <dbReference type="ARBA" id="ARBA00023067"/>
    </source>
</evidence>
<evidence type="ECO:0000256" key="7">
    <source>
        <dbReference type="ARBA" id="ARBA00023054"/>
    </source>
</evidence>
<proteinExistence type="inferred from homology"/>
<feature type="coiled-coil region" evidence="12">
    <location>
        <begin position="1126"/>
        <end position="1202"/>
    </location>
</feature>
<dbReference type="Gene3D" id="3.30.70.1620">
    <property type="match status" value="1"/>
</dbReference>
<dbReference type="OrthoDB" id="5575062at2759"/>
<evidence type="ECO:0000256" key="6">
    <source>
        <dbReference type="ARBA" id="ARBA00022840"/>
    </source>
</evidence>
<dbReference type="SUPFAM" id="SSF75553">
    <property type="entry name" value="Smc hinge domain"/>
    <property type="match status" value="1"/>
</dbReference>
<dbReference type="GO" id="GO:0016887">
    <property type="term" value="F:ATP hydrolysis activity"/>
    <property type="evidence" value="ECO:0007669"/>
    <property type="project" value="InterPro"/>
</dbReference>
<evidence type="ECO:0000256" key="12">
    <source>
        <dbReference type="SAM" id="Coils"/>
    </source>
</evidence>
<dbReference type="SMART" id="SM00968">
    <property type="entry name" value="SMC_hinge"/>
    <property type="match status" value="1"/>
</dbReference>
<evidence type="ECO:0000256" key="11">
    <source>
        <dbReference type="PIRNR" id="PIRNR005719"/>
    </source>
</evidence>
<dbReference type="PANTHER" id="PTHR18937:SF172">
    <property type="entry name" value="STRUCTURAL MAINTENANCE OF CHROMOSOMES PROTEIN"/>
    <property type="match status" value="1"/>
</dbReference>
<dbReference type="Pfam" id="PF06470">
    <property type="entry name" value="SMC_hinge"/>
    <property type="match status" value="1"/>
</dbReference>
<keyword evidence="7 12" id="KW-0175">Coiled coil</keyword>
<evidence type="ECO:0000259" key="14">
    <source>
        <dbReference type="SMART" id="SM00968"/>
    </source>
</evidence>
<dbReference type="PIRSF" id="PIRSF005719">
    <property type="entry name" value="SMC"/>
    <property type="match status" value="1"/>
</dbReference>
<feature type="coiled-coil region" evidence="12">
    <location>
        <begin position="557"/>
        <end position="598"/>
    </location>
</feature>
<dbReference type="GO" id="GO:0051301">
    <property type="term" value="P:cell division"/>
    <property type="evidence" value="ECO:0007669"/>
    <property type="project" value="UniProtKB-KW"/>
</dbReference>
<comment type="similarity">
    <text evidence="2">Belongs to the SMC family. SMC4 subfamily.</text>
</comment>
<evidence type="ECO:0000313" key="15">
    <source>
        <dbReference type="EMBL" id="KAF9731589.1"/>
    </source>
</evidence>
<evidence type="ECO:0000256" key="5">
    <source>
        <dbReference type="ARBA" id="ARBA00022776"/>
    </source>
</evidence>
<evidence type="ECO:0000256" key="13">
    <source>
        <dbReference type="SAM" id="MobiDB-lite"/>
    </source>
</evidence>
<feature type="coiled-coil region" evidence="12">
    <location>
        <begin position="1265"/>
        <end position="1326"/>
    </location>
</feature>
<dbReference type="Gene3D" id="3.40.50.300">
    <property type="entry name" value="P-loop containing nucleotide triphosphate hydrolases"/>
    <property type="match status" value="2"/>
</dbReference>
<dbReference type="GO" id="GO:0000796">
    <property type="term" value="C:condensin complex"/>
    <property type="evidence" value="ECO:0007669"/>
    <property type="project" value="TreeGrafter"/>
</dbReference>
<evidence type="ECO:0000256" key="1">
    <source>
        <dbReference type="ARBA" id="ARBA00004123"/>
    </source>
</evidence>
<dbReference type="Pfam" id="PF02463">
    <property type="entry name" value="SMC_N"/>
    <property type="match status" value="1"/>
</dbReference>
<evidence type="ECO:0000256" key="2">
    <source>
        <dbReference type="ARBA" id="ARBA00006005"/>
    </source>
</evidence>
<dbReference type="InterPro" id="IPR010935">
    <property type="entry name" value="SMC_hinge"/>
</dbReference>
<organism evidence="15 16">
    <name type="scientific">Paraphaeosphaeria minitans</name>
    <dbReference type="NCBI Taxonomy" id="565426"/>
    <lineage>
        <taxon>Eukaryota</taxon>
        <taxon>Fungi</taxon>
        <taxon>Dikarya</taxon>
        <taxon>Ascomycota</taxon>
        <taxon>Pezizomycotina</taxon>
        <taxon>Dothideomycetes</taxon>
        <taxon>Pleosporomycetidae</taxon>
        <taxon>Pleosporales</taxon>
        <taxon>Massarineae</taxon>
        <taxon>Didymosphaeriaceae</taxon>
        <taxon>Paraphaeosphaeria</taxon>
    </lineage>
</organism>
<dbReference type="InterPro" id="IPR003395">
    <property type="entry name" value="RecF/RecN/SMC_N"/>
</dbReference>
<keyword evidence="5" id="KW-0498">Mitosis</keyword>
<dbReference type="SUPFAM" id="SSF52540">
    <property type="entry name" value="P-loop containing nucleoside triphosphate hydrolases"/>
    <property type="match status" value="1"/>
</dbReference>
<feature type="coiled-coil region" evidence="12">
    <location>
        <begin position="961"/>
        <end position="1082"/>
    </location>
</feature>
<name>A0A9P6KMK4_9PLEO</name>
<evidence type="ECO:0000256" key="10">
    <source>
        <dbReference type="ARBA" id="ARBA00023306"/>
    </source>
</evidence>
<dbReference type="GO" id="GO:0007076">
    <property type="term" value="P:mitotic chromosome condensation"/>
    <property type="evidence" value="ECO:0007669"/>
    <property type="project" value="TreeGrafter"/>
</dbReference>
<feature type="coiled-coil region" evidence="12">
    <location>
        <begin position="462"/>
        <end position="496"/>
    </location>
</feature>
<keyword evidence="6" id="KW-0067">ATP-binding</keyword>
<dbReference type="GO" id="GO:0005634">
    <property type="term" value="C:nucleus"/>
    <property type="evidence" value="ECO:0007669"/>
    <property type="project" value="UniProtKB-SubCell"/>
</dbReference>
<keyword evidence="4" id="KW-0547">Nucleotide-binding</keyword>
<dbReference type="Gene3D" id="1.20.1060.20">
    <property type="match status" value="1"/>
</dbReference>
<protein>
    <recommendedName>
        <fullName evidence="11">Structural maintenance of chromosomes protein</fullName>
    </recommendedName>
</protein>
<keyword evidence="8" id="KW-0226">DNA condensation</keyword>
<feature type="compositionally biased region" description="Polar residues" evidence="13">
    <location>
        <begin position="774"/>
        <end position="792"/>
    </location>
</feature>
<evidence type="ECO:0000256" key="3">
    <source>
        <dbReference type="ARBA" id="ARBA00022618"/>
    </source>
</evidence>
<comment type="subcellular location">
    <subcellularLocation>
        <location evidence="1 11">Nucleus</location>
    </subcellularLocation>
</comment>
<feature type="domain" description="SMC hinge" evidence="14">
    <location>
        <begin position="808"/>
        <end position="921"/>
    </location>
</feature>
<dbReference type="Proteomes" id="UP000756921">
    <property type="component" value="Unassembled WGS sequence"/>
</dbReference>
<keyword evidence="3" id="KW-0132">Cell division</keyword>
<feature type="region of interest" description="Disordered" evidence="13">
    <location>
        <begin position="767"/>
        <end position="792"/>
    </location>
</feature>
<evidence type="ECO:0000256" key="4">
    <source>
        <dbReference type="ARBA" id="ARBA00022741"/>
    </source>
</evidence>
<gene>
    <name evidence="15" type="ORF">PMIN01_10606</name>
</gene>
<dbReference type="SUPFAM" id="SSF57997">
    <property type="entry name" value="Tropomyosin"/>
    <property type="match status" value="1"/>
</dbReference>
<dbReference type="FunFam" id="3.40.50.300:FF:000481">
    <property type="entry name" value="Structural maintenance of chromosomes 4"/>
    <property type="match status" value="1"/>
</dbReference>
<keyword evidence="9 11" id="KW-0539">Nucleus</keyword>
<keyword evidence="16" id="KW-1185">Reference proteome</keyword>
<feature type="region of interest" description="Disordered" evidence="13">
    <location>
        <begin position="1"/>
        <end position="163"/>
    </location>
</feature>
<evidence type="ECO:0000256" key="9">
    <source>
        <dbReference type="ARBA" id="ARBA00023242"/>
    </source>
</evidence>